<evidence type="ECO:0000313" key="7">
    <source>
        <dbReference type="Proteomes" id="UP001530400"/>
    </source>
</evidence>
<keyword evidence="7" id="KW-1185">Reference proteome</keyword>
<sequence>MKSLDSQEWRRELEPGVGHGRNEGDLRSRLQQGAGTLQRLSKEFSVTELQIAHVSKLISDDLHQVDCKEKQFNELFRDKIDEYKDAKSKLEALGKSKDIQTKKSKELFKTLGRLNEELDLCKKKIDAKGSSITDTTPLVEIRTALQRLRSENKELDLRIGVLDYELTRAMVKESRSKDKVPIVHSDDDDSFDE</sequence>
<feature type="region of interest" description="Disordered" evidence="5">
    <location>
        <begin position="1"/>
        <end position="27"/>
    </location>
</feature>
<dbReference type="PANTHER" id="PTHR16011">
    <property type="entry name" value="IFT57/HIPPI"/>
    <property type="match status" value="1"/>
</dbReference>
<dbReference type="GO" id="GO:0005929">
    <property type="term" value="C:cilium"/>
    <property type="evidence" value="ECO:0007669"/>
    <property type="project" value="UniProtKB-SubCell"/>
</dbReference>
<dbReference type="EMBL" id="JALLPJ020000248">
    <property type="protein sequence ID" value="KAL3797622.1"/>
    <property type="molecule type" value="Genomic_DNA"/>
</dbReference>
<organism evidence="6 7">
    <name type="scientific">Cyclotella atomus</name>
    <dbReference type="NCBI Taxonomy" id="382360"/>
    <lineage>
        <taxon>Eukaryota</taxon>
        <taxon>Sar</taxon>
        <taxon>Stramenopiles</taxon>
        <taxon>Ochrophyta</taxon>
        <taxon>Bacillariophyta</taxon>
        <taxon>Coscinodiscophyceae</taxon>
        <taxon>Thalassiosirophycidae</taxon>
        <taxon>Stephanodiscales</taxon>
        <taxon>Stephanodiscaceae</taxon>
        <taxon>Cyclotella</taxon>
    </lineage>
</organism>
<evidence type="ECO:0000256" key="3">
    <source>
        <dbReference type="ARBA" id="ARBA00023069"/>
    </source>
</evidence>
<comment type="similarity">
    <text evidence="2">Belongs to the IFT57 family.</text>
</comment>
<dbReference type="Pfam" id="PF10498">
    <property type="entry name" value="IFT57"/>
    <property type="match status" value="1"/>
</dbReference>
<keyword evidence="3" id="KW-0969">Cilium</keyword>
<evidence type="ECO:0000256" key="2">
    <source>
        <dbReference type="ARBA" id="ARBA00009415"/>
    </source>
</evidence>
<comment type="subcellular location">
    <subcellularLocation>
        <location evidence="1">Cell projection</location>
        <location evidence="1">Cilium</location>
    </subcellularLocation>
</comment>
<feature type="compositionally biased region" description="Basic and acidic residues" evidence="5">
    <location>
        <begin position="173"/>
        <end position="185"/>
    </location>
</feature>
<dbReference type="AlphaFoldDB" id="A0ABD3QB82"/>
<accession>A0ABD3QB82</accession>
<dbReference type="PANTHER" id="PTHR16011:SF0">
    <property type="entry name" value="INTRAFLAGELLAR TRANSPORT PROTEIN 57 HOMOLOG"/>
    <property type="match status" value="1"/>
</dbReference>
<name>A0ABD3QB82_9STRA</name>
<gene>
    <name evidence="6" type="ORF">ACHAWO_013399</name>
</gene>
<evidence type="ECO:0000256" key="1">
    <source>
        <dbReference type="ARBA" id="ARBA00004138"/>
    </source>
</evidence>
<dbReference type="Proteomes" id="UP001530400">
    <property type="component" value="Unassembled WGS sequence"/>
</dbReference>
<comment type="caution">
    <text evidence="6">The sequence shown here is derived from an EMBL/GenBank/DDBJ whole genome shotgun (WGS) entry which is preliminary data.</text>
</comment>
<evidence type="ECO:0000256" key="4">
    <source>
        <dbReference type="ARBA" id="ARBA00023273"/>
    </source>
</evidence>
<evidence type="ECO:0000313" key="6">
    <source>
        <dbReference type="EMBL" id="KAL3797622.1"/>
    </source>
</evidence>
<dbReference type="InterPro" id="IPR019530">
    <property type="entry name" value="Intra-flagellar_transport_57"/>
</dbReference>
<keyword evidence="4" id="KW-0966">Cell projection</keyword>
<evidence type="ECO:0000256" key="5">
    <source>
        <dbReference type="SAM" id="MobiDB-lite"/>
    </source>
</evidence>
<feature type="region of interest" description="Disordered" evidence="5">
    <location>
        <begin position="173"/>
        <end position="193"/>
    </location>
</feature>
<protein>
    <submittedName>
        <fullName evidence="6">Uncharacterized protein</fullName>
    </submittedName>
</protein>
<proteinExistence type="inferred from homology"/>
<reference evidence="6 7" key="1">
    <citation type="submission" date="2024-10" db="EMBL/GenBank/DDBJ databases">
        <title>Updated reference genomes for cyclostephanoid diatoms.</title>
        <authorList>
            <person name="Roberts W.R."/>
            <person name="Alverson A.J."/>
        </authorList>
    </citation>
    <scope>NUCLEOTIDE SEQUENCE [LARGE SCALE GENOMIC DNA]</scope>
    <source>
        <strain evidence="6 7">AJA010-31</strain>
    </source>
</reference>